<feature type="binding site" evidence="15">
    <location>
        <position position="864"/>
    </location>
    <ligand>
        <name>Mg(2+)</name>
        <dbReference type="ChEBI" id="CHEBI:18420"/>
    </ligand>
</feature>
<dbReference type="GO" id="GO:1901703">
    <property type="term" value="P:protein localization involved in auxin polar transport"/>
    <property type="evidence" value="ECO:0007669"/>
    <property type="project" value="UniProtKB-ARBA"/>
</dbReference>
<dbReference type="Gene3D" id="3.40.1110.10">
    <property type="entry name" value="Calcium-transporting ATPase, cytoplasmic domain N"/>
    <property type="match status" value="1"/>
</dbReference>
<dbReference type="InterPro" id="IPR023214">
    <property type="entry name" value="HAD_sf"/>
</dbReference>
<keyword evidence="10 16" id="KW-0472">Membrane</keyword>
<dbReference type="SFLD" id="SFLDF00027">
    <property type="entry name" value="p-type_atpase"/>
    <property type="match status" value="1"/>
</dbReference>
<comment type="caution">
    <text evidence="19">The sequence shown here is derived from an EMBL/GenBank/DDBJ whole genome shotgun (WGS) entry which is preliminary data.</text>
</comment>
<feature type="transmembrane region" description="Helical" evidence="16">
    <location>
        <begin position="106"/>
        <end position="123"/>
    </location>
</feature>
<feature type="binding site" evidence="14">
    <location>
        <position position="426"/>
    </location>
    <ligand>
        <name>ATP</name>
        <dbReference type="ChEBI" id="CHEBI:30616"/>
    </ligand>
</feature>
<dbReference type="PANTHER" id="PTHR24092:SF175">
    <property type="entry name" value="PHOSPHOLIPID-TRANSPORTING ATPASE"/>
    <property type="match status" value="1"/>
</dbReference>
<feature type="binding site" evidence="14">
    <location>
        <position position="840"/>
    </location>
    <ligand>
        <name>ATP</name>
        <dbReference type="ChEBI" id="CHEBI:30616"/>
    </ligand>
</feature>
<keyword evidence="7 15" id="KW-0460">Magnesium</keyword>
<feature type="binding site" evidence="14">
    <location>
        <position position="863"/>
    </location>
    <ligand>
        <name>ATP</name>
        <dbReference type="ChEBI" id="CHEBI:30616"/>
    </ligand>
</feature>
<organism evidence="19 20">
    <name type="scientific">Sesamum alatum</name>
    <dbReference type="NCBI Taxonomy" id="300844"/>
    <lineage>
        <taxon>Eukaryota</taxon>
        <taxon>Viridiplantae</taxon>
        <taxon>Streptophyta</taxon>
        <taxon>Embryophyta</taxon>
        <taxon>Tracheophyta</taxon>
        <taxon>Spermatophyta</taxon>
        <taxon>Magnoliopsida</taxon>
        <taxon>eudicotyledons</taxon>
        <taxon>Gunneridae</taxon>
        <taxon>Pentapetalae</taxon>
        <taxon>asterids</taxon>
        <taxon>lamiids</taxon>
        <taxon>Lamiales</taxon>
        <taxon>Pedaliaceae</taxon>
        <taxon>Sesamum</taxon>
    </lineage>
</organism>
<protein>
    <recommendedName>
        <fullName evidence="16">Phospholipid-transporting ATPase</fullName>
        <ecNumber evidence="16">7.6.2.1</ecNumber>
    </recommendedName>
</protein>
<dbReference type="SUPFAM" id="SSF81660">
    <property type="entry name" value="Metal cation-transporting ATPase, ATP-binding domain N"/>
    <property type="match status" value="1"/>
</dbReference>
<gene>
    <name evidence="19" type="ORF">Salat_1945600</name>
</gene>
<dbReference type="InterPro" id="IPR023299">
    <property type="entry name" value="ATPase_P-typ_cyto_dom_N"/>
</dbReference>
<evidence type="ECO:0000256" key="16">
    <source>
        <dbReference type="RuleBase" id="RU362033"/>
    </source>
</evidence>
<keyword evidence="6 14" id="KW-0067">ATP-binding</keyword>
<keyword evidence="4 15" id="KW-0479">Metal-binding</keyword>
<dbReference type="GO" id="GO:0000287">
    <property type="term" value="F:magnesium ion binding"/>
    <property type="evidence" value="ECO:0007669"/>
    <property type="project" value="UniProtKB-UniRule"/>
</dbReference>
<dbReference type="EC" id="7.6.2.1" evidence="16"/>
<evidence type="ECO:0000313" key="19">
    <source>
        <dbReference type="EMBL" id="KAK4423627.1"/>
    </source>
</evidence>
<dbReference type="GO" id="GO:0045332">
    <property type="term" value="P:phospholipid translocation"/>
    <property type="evidence" value="ECO:0007669"/>
    <property type="project" value="TreeGrafter"/>
</dbReference>
<feature type="binding site" evidence="14">
    <location>
        <position position="589"/>
    </location>
    <ligand>
        <name>ATP</name>
        <dbReference type="ChEBI" id="CHEBI:30616"/>
    </ligand>
</feature>
<dbReference type="InterPro" id="IPR018303">
    <property type="entry name" value="ATPase_P-typ_P_site"/>
</dbReference>
<dbReference type="InterPro" id="IPR044492">
    <property type="entry name" value="P_typ_ATPase_HD_dom"/>
</dbReference>
<dbReference type="Gene3D" id="2.70.150.10">
    <property type="entry name" value="Calcium-transporting ATPase, cytoplasmic transduction domain A"/>
    <property type="match status" value="1"/>
</dbReference>
<comment type="similarity">
    <text evidence="2 16">Belongs to the cation transport ATPase (P-type) (TC 3.A.3) family. Type IV subfamily.</text>
</comment>
<evidence type="ECO:0000256" key="8">
    <source>
        <dbReference type="ARBA" id="ARBA00022967"/>
    </source>
</evidence>
<feature type="transmembrane region" description="Helical" evidence="16">
    <location>
        <begin position="301"/>
        <end position="322"/>
    </location>
</feature>
<feature type="domain" description="P-type ATPase C-terminal" evidence="18">
    <location>
        <begin position="886"/>
        <end position="1136"/>
    </location>
</feature>
<sequence>MRTGRKKKFNFSKIYSFKCGKGSSRDDHSQIGGPGFSRVVYCNEPDGLEASLRNYATNYVRTAKYTAATFLPKSLFEQFRRVANFYFLVTGILSFTSLAPYSAVSAIVPLIIVIGATMIKEGIEDWRRKQQDIEVNNRLVKVHEGGGKFKQTEWKNLKVGDIVKVEKDDFFPADLVLLSSSYEDAVCYVETMNLDGETNLKLKQALEATSSLNEEDLNDFRAVVKCEDPNANLYSFVGSMEFEGQQYPLSPQQLLLRDSKLRNTDHIYGAVIFTGHDTKVIQNSTDPPSKRSKIEKKMDKIVYFLFGVLFLMAFIGSIYFGIVTKDDLEGRHKRWYLRPDDATIFFDPKRAPVAAIYHFLTALLLYSYLIPISLYVSIEIVKVLQSIFINQDVHMYYEEADKPAHARTSNLNEELGQVHTILSDKTGTLTCNSMEFIKCSVAGTAYGYGVTEVEKAMAKRKGSPLILKGKDDIQHPIGSPTQSSVKGFNFDDDRIMNGNWVNEPHSDVIQKFFRLLAICHTAIPDTDENTGKVTYEAESPDEAAFVIAARELGFEFFKRTQTSVYVKELDPVSGKFIERSYKLLNVLEFNSSRKRMSVIVRDEEGKLLLLSKGADSVMFERLAKNGREYEEETREHVNEYADAGLRTLILAYRQLSEDEYKVFNEKFSEAKNSVSTDRETLIDDVTEEIEKDLILLGATAVEDKLQQGVPDCIDKLAQAGIKIWVLTGDKMETAINIGYACSLLRQGMKQITITLDAPEIIALEKMGEKDAIAKASKQSVLRQITEGKNQVVKSSSEAFALIIDGKSLAYALEDDVKKLFLELAIGCASVICCRSSPKQKALVTRLVKEGTKKTTLAVGDGANDVGMLQEADIGIGISGVEGMQAVMSSDIAIAQFRFLERLLLVHGHWCYRRISSMICYFFYKNVTFGFTVFLYEAHASFSGQPAYNDWFLSLYNVFFTSLPVIAMGVFDQDVSARFCLKFPLLYQEGVQDVLFRWRRIIGWMLNGVCSAAIIFFFCVRALTPQGFNKDGKIAEYQIFGATMYTCVVWVVNCQMALAISYFTLIQHIFIWGGIALWYLFLLAYGAMPHSLSTTAYKVFVESLAPTPSFYIVTIFVVISALVPYFVYKAIQMRFFPMYHGIIQWIRYEGWSEDPEYCNMVRQRSIRPTTVGYTARSLARTNPLDGIQNYR</sequence>
<dbReference type="FunFam" id="3.40.50.1000:FF:000014">
    <property type="entry name" value="Phospholipid-transporting ATPase"/>
    <property type="match status" value="1"/>
</dbReference>
<dbReference type="SFLD" id="SFLDS00003">
    <property type="entry name" value="Haloacid_Dehalogenase"/>
    <property type="match status" value="1"/>
</dbReference>
<feature type="transmembrane region" description="Helical" evidence="16">
    <location>
        <begin position="1068"/>
        <end position="1087"/>
    </location>
</feature>
<feature type="binding site" evidence="15">
    <location>
        <position position="860"/>
    </location>
    <ligand>
        <name>Mg(2+)</name>
        <dbReference type="ChEBI" id="CHEBI:18420"/>
    </ligand>
</feature>
<dbReference type="SUPFAM" id="SSF81653">
    <property type="entry name" value="Calcium ATPase, transduction domain A"/>
    <property type="match status" value="1"/>
</dbReference>
<comment type="subcellular location">
    <subcellularLocation>
        <location evidence="1 16">Membrane</location>
        <topology evidence="1 16">Multi-pass membrane protein</topology>
    </subcellularLocation>
</comment>
<feature type="transmembrane region" description="Helical" evidence="16">
    <location>
        <begin position="1000"/>
        <end position="1022"/>
    </location>
</feature>
<dbReference type="Gene3D" id="3.40.50.1000">
    <property type="entry name" value="HAD superfamily/HAD-like"/>
    <property type="match status" value="1"/>
</dbReference>
<feature type="transmembrane region" description="Helical" evidence="16">
    <location>
        <begin position="82"/>
        <end position="100"/>
    </location>
</feature>
<evidence type="ECO:0000259" key="17">
    <source>
        <dbReference type="Pfam" id="PF16209"/>
    </source>
</evidence>
<dbReference type="NCBIfam" id="TIGR01494">
    <property type="entry name" value="ATPase_P-type"/>
    <property type="match status" value="2"/>
</dbReference>
<dbReference type="FunFam" id="2.70.150.10:FF:000023">
    <property type="entry name" value="Phospholipid-transporting ATPase"/>
    <property type="match status" value="1"/>
</dbReference>
<dbReference type="GO" id="GO:0005886">
    <property type="term" value="C:plasma membrane"/>
    <property type="evidence" value="ECO:0007669"/>
    <property type="project" value="TreeGrafter"/>
</dbReference>
<dbReference type="InterPro" id="IPR001757">
    <property type="entry name" value="P_typ_ATPase"/>
</dbReference>
<dbReference type="Pfam" id="PF13246">
    <property type="entry name" value="Cation_ATPase"/>
    <property type="match status" value="1"/>
</dbReference>
<dbReference type="SUPFAM" id="SSF81665">
    <property type="entry name" value="Calcium ATPase, transmembrane domain M"/>
    <property type="match status" value="1"/>
</dbReference>
<dbReference type="InterPro" id="IPR032630">
    <property type="entry name" value="P_typ_ATPase_c"/>
</dbReference>
<dbReference type="InterPro" id="IPR036412">
    <property type="entry name" value="HAD-like_sf"/>
</dbReference>
<evidence type="ECO:0000256" key="13">
    <source>
        <dbReference type="PIRSR" id="PIRSR606539-1"/>
    </source>
</evidence>
<dbReference type="NCBIfam" id="TIGR01652">
    <property type="entry name" value="ATPase-Plipid"/>
    <property type="match status" value="1"/>
</dbReference>
<evidence type="ECO:0000256" key="14">
    <source>
        <dbReference type="PIRSR" id="PIRSR606539-2"/>
    </source>
</evidence>
<reference evidence="19" key="2">
    <citation type="journal article" date="2024" name="Plant">
        <title>Genomic evolution and insights into agronomic trait innovations of Sesamum species.</title>
        <authorList>
            <person name="Miao H."/>
            <person name="Wang L."/>
            <person name="Qu L."/>
            <person name="Liu H."/>
            <person name="Sun Y."/>
            <person name="Le M."/>
            <person name="Wang Q."/>
            <person name="Wei S."/>
            <person name="Zheng Y."/>
            <person name="Lin W."/>
            <person name="Duan Y."/>
            <person name="Cao H."/>
            <person name="Xiong S."/>
            <person name="Wang X."/>
            <person name="Wei L."/>
            <person name="Li C."/>
            <person name="Ma Q."/>
            <person name="Ju M."/>
            <person name="Zhao R."/>
            <person name="Li G."/>
            <person name="Mu C."/>
            <person name="Tian Q."/>
            <person name="Mei H."/>
            <person name="Zhang T."/>
            <person name="Gao T."/>
            <person name="Zhang H."/>
        </authorList>
    </citation>
    <scope>NUCLEOTIDE SEQUENCE</scope>
    <source>
        <strain evidence="19">3651</strain>
    </source>
</reference>
<evidence type="ECO:0000256" key="10">
    <source>
        <dbReference type="ARBA" id="ARBA00023136"/>
    </source>
</evidence>
<dbReference type="GO" id="GO:0140326">
    <property type="term" value="F:ATPase-coupled intramembrane lipid transporter activity"/>
    <property type="evidence" value="ECO:0007669"/>
    <property type="project" value="UniProtKB-EC"/>
</dbReference>
<feature type="binding site" evidence="14">
    <location>
        <position position="425"/>
    </location>
    <ligand>
        <name>ATP</name>
        <dbReference type="ChEBI" id="CHEBI:30616"/>
    </ligand>
</feature>
<proteinExistence type="inferred from homology"/>
<dbReference type="CDD" id="cd02073">
    <property type="entry name" value="P-type_ATPase_APLT_Dnf-like"/>
    <property type="match status" value="1"/>
</dbReference>
<feature type="binding site" evidence="14">
    <location>
        <position position="728"/>
    </location>
    <ligand>
        <name>ATP</name>
        <dbReference type="ChEBI" id="CHEBI:30616"/>
    </ligand>
</feature>
<dbReference type="InterPro" id="IPR006539">
    <property type="entry name" value="P-type_ATPase_IV"/>
</dbReference>
<keyword evidence="8 16" id="KW-1278">Translocase</keyword>
<comment type="cofactor">
    <cofactor evidence="15">
        <name>Mg(2+)</name>
        <dbReference type="ChEBI" id="CHEBI:18420"/>
    </cofactor>
</comment>
<feature type="binding site" evidence="14">
    <location>
        <position position="834"/>
    </location>
    <ligand>
        <name>ATP</name>
        <dbReference type="ChEBI" id="CHEBI:30616"/>
    </ligand>
</feature>
<feature type="binding site" evidence="14">
    <location>
        <position position="646"/>
    </location>
    <ligand>
        <name>ATP</name>
        <dbReference type="ChEBI" id="CHEBI:30616"/>
    </ligand>
</feature>
<feature type="active site" description="4-aspartylphosphate intermediate" evidence="13">
    <location>
        <position position="424"/>
    </location>
</feature>
<feature type="transmembrane region" description="Helical" evidence="16">
    <location>
        <begin position="1042"/>
        <end position="1061"/>
    </location>
</feature>
<evidence type="ECO:0000256" key="11">
    <source>
        <dbReference type="ARBA" id="ARBA00034036"/>
    </source>
</evidence>
<dbReference type="SUPFAM" id="SSF56784">
    <property type="entry name" value="HAD-like"/>
    <property type="match status" value="1"/>
</dbReference>
<dbReference type="Pfam" id="PF16212">
    <property type="entry name" value="PhoLip_ATPase_C"/>
    <property type="match status" value="1"/>
</dbReference>
<name>A0AAE1Y5B6_9LAMI</name>
<dbReference type="AlphaFoldDB" id="A0AAE1Y5B6"/>
<evidence type="ECO:0000256" key="2">
    <source>
        <dbReference type="ARBA" id="ARBA00008109"/>
    </source>
</evidence>
<keyword evidence="20" id="KW-1185">Reference proteome</keyword>
<dbReference type="GO" id="GO:0016887">
    <property type="term" value="F:ATP hydrolysis activity"/>
    <property type="evidence" value="ECO:0007669"/>
    <property type="project" value="InterPro"/>
</dbReference>
<feature type="binding site" evidence="14">
    <location>
        <position position="727"/>
    </location>
    <ligand>
        <name>ATP</name>
        <dbReference type="ChEBI" id="CHEBI:30616"/>
    </ligand>
</feature>
<keyword evidence="9 16" id="KW-1133">Transmembrane helix</keyword>
<dbReference type="InterPro" id="IPR023298">
    <property type="entry name" value="ATPase_P-typ_TM_dom_sf"/>
</dbReference>
<feature type="binding site" evidence="14">
    <location>
        <position position="542"/>
    </location>
    <ligand>
        <name>ATP</name>
        <dbReference type="ChEBI" id="CHEBI:30616"/>
    </ligand>
</feature>
<comment type="catalytic activity">
    <reaction evidence="11 16">
        <text>ATP + H2O + phospholipidSide 1 = ADP + phosphate + phospholipidSide 2.</text>
        <dbReference type="EC" id="7.6.2.1"/>
    </reaction>
</comment>
<accession>A0AAE1Y5B6</accession>
<dbReference type="GO" id="GO:0005524">
    <property type="term" value="F:ATP binding"/>
    <property type="evidence" value="ECO:0007669"/>
    <property type="project" value="UniProtKB-UniRule"/>
</dbReference>
<evidence type="ECO:0000256" key="15">
    <source>
        <dbReference type="PIRSR" id="PIRSR606539-3"/>
    </source>
</evidence>
<reference evidence="19" key="1">
    <citation type="submission" date="2020-06" db="EMBL/GenBank/DDBJ databases">
        <authorList>
            <person name="Li T."/>
            <person name="Hu X."/>
            <person name="Zhang T."/>
            <person name="Song X."/>
            <person name="Zhang H."/>
            <person name="Dai N."/>
            <person name="Sheng W."/>
            <person name="Hou X."/>
            <person name="Wei L."/>
        </authorList>
    </citation>
    <scope>NUCLEOTIDE SEQUENCE</scope>
    <source>
        <strain evidence="19">3651</strain>
        <tissue evidence="19">Leaf</tissue>
    </source>
</reference>
<feature type="binding site" evidence="14">
    <location>
        <position position="612"/>
    </location>
    <ligand>
        <name>ATP</name>
        <dbReference type="ChEBI" id="CHEBI:30616"/>
    </ligand>
</feature>
<dbReference type="EMBL" id="JACGWO010000007">
    <property type="protein sequence ID" value="KAK4423627.1"/>
    <property type="molecule type" value="Genomic_DNA"/>
</dbReference>
<feature type="transmembrane region" description="Helical" evidence="16">
    <location>
        <begin position="355"/>
        <end position="376"/>
    </location>
</feature>
<feature type="transmembrane region" description="Helical" evidence="16">
    <location>
        <begin position="950"/>
        <end position="970"/>
    </location>
</feature>
<dbReference type="SFLD" id="SFLDG00002">
    <property type="entry name" value="C1.7:_P-type_atpase_like"/>
    <property type="match status" value="1"/>
</dbReference>
<dbReference type="Proteomes" id="UP001293254">
    <property type="component" value="Unassembled WGS sequence"/>
</dbReference>
<feature type="domain" description="P-type ATPase N-terminal" evidence="17">
    <location>
        <begin position="40"/>
        <end position="107"/>
    </location>
</feature>
<feature type="binding site" evidence="14">
    <location>
        <position position="424"/>
    </location>
    <ligand>
        <name>ATP</name>
        <dbReference type="ChEBI" id="CHEBI:30616"/>
    </ligand>
</feature>
<evidence type="ECO:0000256" key="12">
    <source>
        <dbReference type="ARBA" id="ARBA00054150"/>
    </source>
</evidence>
<evidence type="ECO:0000256" key="5">
    <source>
        <dbReference type="ARBA" id="ARBA00022741"/>
    </source>
</evidence>
<keyword evidence="5 14" id="KW-0547">Nucleotide-binding</keyword>
<dbReference type="InterPro" id="IPR032631">
    <property type="entry name" value="P-type_ATPase_N"/>
</dbReference>
<evidence type="ECO:0000259" key="18">
    <source>
        <dbReference type="Pfam" id="PF16212"/>
    </source>
</evidence>
<feature type="binding site" evidence="14">
    <location>
        <position position="729"/>
    </location>
    <ligand>
        <name>ATP</name>
        <dbReference type="ChEBI" id="CHEBI:30616"/>
    </ligand>
</feature>
<dbReference type="PRINTS" id="PR00119">
    <property type="entry name" value="CATATPASE"/>
</dbReference>
<comment type="function">
    <text evidence="12">Involved in transport of phospholipids.</text>
</comment>
<feature type="transmembrane region" description="Helical" evidence="16">
    <location>
        <begin position="921"/>
        <end position="938"/>
    </location>
</feature>
<feature type="binding site" evidence="15">
    <location>
        <position position="426"/>
    </location>
    <ligand>
        <name>Mg(2+)</name>
        <dbReference type="ChEBI" id="CHEBI:18420"/>
    </ligand>
</feature>
<dbReference type="FunFam" id="3.40.1110.10:FF:000042">
    <property type="entry name" value="Phospholipid-transporting ATPase"/>
    <property type="match status" value="1"/>
</dbReference>
<feature type="transmembrane region" description="Helical" evidence="16">
    <location>
        <begin position="1107"/>
        <end position="1127"/>
    </location>
</feature>
<feature type="binding site" evidence="14">
    <location>
        <position position="864"/>
    </location>
    <ligand>
        <name>ATP</name>
        <dbReference type="ChEBI" id="CHEBI:30616"/>
    </ligand>
</feature>
<evidence type="ECO:0000313" key="20">
    <source>
        <dbReference type="Proteomes" id="UP001293254"/>
    </source>
</evidence>
<evidence type="ECO:0000256" key="4">
    <source>
        <dbReference type="ARBA" id="ARBA00022723"/>
    </source>
</evidence>
<dbReference type="InterPro" id="IPR008250">
    <property type="entry name" value="ATPase_P-typ_transduc_dom_A_sf"/>
</dbReference>
<evidence type="ECO:0000256" key="1">
    <source>
        <dbReference type="ARBA" id="ARBA00004141"/>
    </source>
</evidence>
<dbReference type="PROSITE" id="PS00154">
    <property type="entry name" value="ATPASE_E1_E2"/>
    <property type="match status" value="1"/>
</dbReference>
<feature type="binding site" evidence="15">
    <location>
        <position position="424"/>
    </location>
    <ligand>
        <name>Mg(2+)</name>
        <dbReference type="ChEBI" id="CHEBI:18420"/>
    </ligand>
</feature>
<evidence type="ECO:0000256" key="3">
    <source>
        <dbReference type="ARBA" id="ARBA00022692"/>
    </source>
</evidence>
<dbReference type="Pfam" id="PF16209">
    <property type="entry name" value="PhoLip_ATPase_N"/>
    <property type="match status" value="1"/>
</dbReference>
<dbReference type="PANTHER" id="PTHR24092">
    <property type="entry name" value="PROBABLE PHOSPHOLIPID-TRANSPORTING ATPASE"/>
    <property type="match status" value="1"/>
</dbReference>
<evidence type="ECO:0000256" key="7">
    <source>
        <dbReference type="ARBA" id="ARBA00022842"/>
    </source>
</evidence>
<evidence type="ECO:0000256" key="6">
    <source>
        <dbReference type="ARBA" id="ARBA00022840"/>
    </source>
</evidence>
<keyword evidence="3 16" id="KW-0812">Transmembrane</keyword>
<evidence type="ECO:0000256" key="9">
    <source>
        <dbReference type="ARBA" id="ARBA00022989"/>
    </source>
</evidence>